<protein>
    <submittedName>
        <fullName evidence="2">Uncharacterized protein</fullName>
    </submittedName>
</protein>
<organism evidence="2 3">
    <name type="scientific">Haloplanus litoreus</name>
    <dbReference type="NCBI Taxonomy" id="767515"/>
    <lineage>
        <taxon>Archaea</taxon>
        <taxon>Methanobacteriati</taxon>
        <taxon>Methanobacteriota</taxon>
        <taxon>Stenosarchaea group</taxon>
        <taxon>Halobacteria</taxon>
        <taxon>Halobacteriales</taxon>
        <taxon>Haloferacaceae</taxon>
        <taxon>Haloplanus</taxon>
    </lineage>
</organism>
<reference evidence="2 3" key="1">
    <citation type="journal article" date="2019" name="Int. J. Syst. Evol. Microbiol.">
        <title>The Global Catalogue of Microorganisms (GCM) 10K type strain sequencing project: providing services to taxonomists for standard genome sequencing and annotation.</title>
        <authorList>
            <consortium name="The Broad Institute Genomics Platform"/>
            <consortium name="The Broad Institute Genome Sequencing Center for Infectious Disease"/>
            <person name="Wu L."/>
            <person name="Ma J."/>
        </authorList>
    </citation>
    <scope>NUCLEOTIDE SEQUENCE [LARGE SCALE GENOMIC DNA]</scope>
    <source>
        <strain evidence="2 3">GX21</strain>
    </source>
</reference>
<sequence>MGGSFESGAGDDPNDLFANNDADEEEITNETDVLSEPADEEENEEQGTAAAASGESETTEASIEPAREEDASSEPRSAVMLNIDSPGELDAARLAREFVPDTYDKPHAWALGRDGVNDGRAEKKTFFLQSSVLDLEAACSQEVNEILDGDVPLTDLRELALILAYHQPELLRKQLVNGDQKAPNCVPTPIRVLSI</sequence>
<dbReference type="GeneID" id="96955447"/>
<dbReference type="InterPro" id="IPR058276">
    <property type="entry name" value="DUF7970"/>
</dbReference>
<gene>
    <name evidence="2" type="ORF">ACFQKE_18005</name>
</gene>
<name>A0ABD6A3B1_9EURY</name>
<dbReference type="AlphaFoldDB" id="A0ABD6A3B1"/>
<accession>A0ABD6A3B1</accession>
<evidence type="ECO:0000313" key="2">
    <source>
        <dbReference type="EMBL" id="MFC7257156.1"/>
    </source>
</evidence>
<dbReference type="Pfam" id="PF25925">
    <property type="entry name" value="DUF7970"/>
    <property type="match status" value="1"/>
</dbReference>
<evidence type="ECO:0000256" key="1">
    <source>
        <dbReference type="SAM" id="MobiDB-lite"/>
    </source>
</evidence>
<feature type="compositionally biased region" description="Low complexity" evidence="1">
    <location>
        <begin position="46"/>
        <end position="62"/>
    </location>
</feature>
<proteinExistence type="predicted"/>
<dbReference type="EMBL" id="JBHTAT010000004">
    <property type="protein sequence ID" value="MFC7257156.1"/>
    <property type="molecule type" value="Genomic_DNA"/>
</dbReference>
<feature type="region of interest" description="Disordered" evidence="1">
    <location>
        <begin position="1"/>
        <end position="77"/>
    </location>
</feature>
<comment type="caution">
    <text evidence="2">The sequence shown here is derived from an EMBL/GenBank/DDBJ whole genome shotgun (WGS) entry which is preliminary data.</text>
</comment>
<evidence type="ECO:0000313" key="3">
    <source>
        <dbReference type="Proteomes" id="UP001596434"/>
    </source>
</evidence>
<dbReference type="RefSeq" id="WP_340696207.1">
    <property type="nucleotide sequence ID" value="NZ_JBHTAT010000004.1"/>
</dbReference>
<keyword evidence="3" id="KW-1185">Reference proteome</keyword>
<dbReference type="Proteomes" id="UP001596434">
    <property type="component" value="Unassembled WGS sequence"/>
</dbReference>